<gene>
    <name evidence="5" type="ORF">HINF_LOCUS17042</name>
    <name evidence="1" type="ORF">HINF_LOCUS49008</name>
    <name evidence="2" type="ORF">HINF_LOCUS49010</name>
    <name evidence="3" type="ORF">HINF_LOCUS49014</name>
    <name evidence="6" type="ORF">HINF_LOCUS59588</name>
    <name evidence="7" type="ORF">HINF_LOCUS59590</name>
    <name evidence="8" type="ORF">HINF_LOCUS59594</name>
    <name evidence="4" type="ORF">HINF_LOCUS61371</name>
</gene>
<dbReference type="EMBL" id="CATOUU010000939">
    <property type="protein sequence ID" value="CAI9961369.1"/>
    <property type="molecule type" value="Genomic_DNA"/>
</dbReference>
<dbReference type="EMBL" id="CAXDID020000342">
    <property type="protein sequence ID" value="CAL6079861.1"/>
    <property type="molecule type" value="Genomic_DNA"/>
</dbReference>
<name>A0AA86VAQ4_9EUKA</name>
<keyword evidence="9" id="KW-1185">Reference proteome</keyword>
<dbReference type="EMBL" id="CAXDID020000342">
    <property type="protein sequence ID" value="CAL6079869.1"/>
    <property type="molecule type" value="Genomic_DNA"/>
</dbReference>
<dbReference type="EMBL" id="CAXDID020000342">
    <property type="protein sequence ID" value="CAL6079857.1"/>
    <property type="molecule type" value="Genomic_DNA"/>
</dbReference>
<evidence type="ECO:0000313" key="8">
    <source>
        <dbReference type="EMBL" id="CAL6079869.1"/>
    </source>
</evidence>
<dbReference type="EMBL" id="CATOUU010000939">
    <property type="protein sequence ID" value="CAI9961365.1"/>
    <property type="molecule type" value="Genomic_DNA"/>
</dbReference>
<evidence type="ECO:0000313" key="5">
    <source>
        <dbReference type="EMBL" id="CAL6000924.1"/>
    </source>
</evidence>
<dbReference type="Proteomes" id="UP001642409">
    <property type="component" value="Unassembled WGS sequence"/>
</dbReference>
<reference evidence="1" key="1">
    <citation type="submission" date="2023-06" db="EMBL/GenBank/DDBJ databases">
        <authorList>
            <person name="Kurt Z."/>
        </authorList>
    </citation>
    <scope>NUCLEOTIDE SEQUENCE</scope>
</reference>
<dbReference type="EMBL" id="CAXDID020000042">
    <property type="protein sequence ID" value="CAL6000924.1"/>
    <property type="molecule type" value="Genomic_DNA"/>
</dbReference>
<evidence type="ECO:0000313" key="2">
    <source>
        <dbReference type="EMBL" id="CAI9961365.1"/>
    </source>
</evidence>
<evidence type="ECO:0000313" key="7">
    <source>
        <dbReference type="EMBL" id="CAL6079861.1"/>
    </source>
</evidence>
<reference evidence="5 9" key="2">
    <citation type="submission" date="2024-07" db="EMBL/GenBank/DDBJ databases">
        <authorList>
            <person name="Akdeniz Z."/>
        </authorList>
    </citation>
    <scope>NUCLEOTIDE SEQUENCE [LARGE SCALE GENOMIC DNA]</scope>
</reference>
<dbReference type="AlphaFoldDB" id="A0AA86VAQ4"/>
<dbReference type="EMBL" id="CATOUU010000939">
    <property type="protein sequence ID" value="CAI9961363.1"/>
    <property type="molecule type" value="Genomic_DNA"/>
</dbReference>
<evidence type="ECO:0000313" key="3">
    <source>
        <dbReference type="EMBL" id="CAI9961369.1"/>
    </source>
</evidence>
<dbReference type="EMBL" id="CATOUU010001125">
    <property type="protein sequence ID" value="CAI9973726.1"/>
    <property type="molecule type" value="Genomic_DNA"/>
</dbReference>
<evidence type="ECO:0000313" key="4">
    <source>
        <dbReference type="EMBL" id="CAI9973726.1"/>
    </source>
</evidence>
<organism evidence="1">
    <name type="scientific">Hexamita inflata</name>
    <dbReference type="NCBI Taxonomy" id="28002"/>
    <lineage>
        <taxon>Eukaryota</taxon>
        <taxon>Metamonada</taxon>
        <taxon>Diplomonadida</taxon>
        <taxon>Hexamitidae</taxon>
        <taxon>Hexamitinae</taxon>
        <taxon>Hexamita</taxon>
    </lineage>
</organism>
<proteinExistence type="predicted"/>
<sequence>MSDTFLCLPENCFMLWSALRRFCAAVLAPKVDLLRQRLLAVQKRRNCCQSGTTSNRTDPTQISLGSGIEAAAVLQRVRFAVQWQVFALKCSHVARRVRGSSLPRHKTPSPPFWDLSSCSGVCSIWAEKTASERPKALEWGIPNGGICAQLLRSESNRVDSGATDVFVELSDSELNEDAKERGPEAVSCWMLKKHSKAALNQFNAE</sequence>
<evidence type="ECO:0000313" key="1">
    <source>
        <dbReference type="EMBL" id="CAI9961363.1"/>
    </source>
</evidence>
<evidence type="ECO:0000313" key="6">
    <source>
        <dbReference type="EMBL" id="CAL6079857.1"/>
    </source>
</evidence>
<accession>A0AA86VAQ4</accession>
<protein>
    <submittedName>
        <fullName evidence="5">Hypothetical_protein</fullName>
    </submittedName>
</protein>
<evidence type="ECO:0000313" key="9">
    <source>
        <dbReference type="Proteomes" id="UP001642409"/>
    </source>
</evidence>
<comment type="caution">
    <text evidence="1">The sequence shown here is derived from an EMBL/GenBank/DDBJ whole genome shotgun (WGS) entry which is preliminary data.</text>
</comment>